<dbReference type="InterPro" id="IPR014284">
    <property type="entry name" value="RNA_pol_sigma-70_dom"/>
</dbReference>
<dbReference type="InterPro" id="IPR050239">
    <property type="entry name" value="Sigma-70_RNA_pol_init_factors"/>
</dbReference>
<feature type="domain" description="RNA polymerase sigma-70 region 2" evidence="2">
    <location>
        <begin position="360"/>
        <end position="421"/>
    </location>
</feature>
<dbReference type="InterPro" id="IPR007627">
    <property type="entry name" value="RNA_pol_sigma70_r2"/>
</dbReference>
<dbReference type="NCBIfam" id="TIGR02937">
    <property type="entry name" value="sigma70-ECF"/>
    <property type="match status" value="1"/>
</dbReference>
<dbReference type="EMBL" id="AF007261">
    <property type="protein sequence ID" value="AAD11909.1"/>
    <property type="molecule type" value="Genomic_DNA"/>
</dbReference>
<evidence type="ECO:0000313" key="3">
    <source>
        <dbReference type="EMBL" id="AAD11909.1"/>
    </source>
</evidence>
<name>O21282_RECAM</name>
<dbReference type="Pfam" id="PF04542">
    <property type="entry name" value="Sigma70_r2"/>
    <property type="match status" value="1"/>
</dbReference>
<dbReference type="PIR" id="S78176">
    <property type="entry name" value="S78176"/>
</dbReference>
<dbReference type="GO" id="GO:0003700">
    <property type="term" value="F:DNA-binding transcription factor activity"/>
    <property type="evidence" value="ECO:0007669"/>
    <property type="project" value="InterPro"/>
</dbReference>
<proteinExistence type="inferred from homology"/>
<dbReference type="AlphaFoldDB" id="O21282"/>
<evidence type="ECO:0000259" key="2">
    <source>
        <dbReference type="Pfam" id="PF04542"/>
    </source>
</evidence>
<geneLocation type="mitochondrion" evidence="3"/>
<dbReference type="InterPro" id="IPR013325">
    <property type="entry name" value="RNA_pol_sigma_r2"/>
</dbReference>
<dbReference type="GO" id="GO:0006352">
    <property type="term" value="P:DNA-templated transcription initiation"/>
    <property type="evidence" value="ECO:0007669"/>
    <property type="project" value="InterPro"/>
</dbReference>
<dbReference type="PANTHER" id="PTHR30603:SF47">
    <property type="entry name" value="RNA POLYMERASE SIGMA FACTOR SIGD, CHLOROPLASTIC"/>
    <property type="match status" value="1"/>
</dbReference>
<keyword evidence="3" id="KW-0648">Protein biosynthesis</keyword>
<keyword evidence="3" id="KW-0396">Initiation factor</keyword>
<organism evidence="3">
    <name type="scientific">Reclinomonas americana</name>
    <dbReference type="NCBI Taxonomy" id="48483"/>
    <lineage>
        <taxon>Eukaryota</taxon>
        <taxon>Discoba</taxon>
        <taxon>Jakobida</taxon>
        <taxon>Histionina</taxon>
        <taxon>Histionidae</taxon>
        <taxon>Reclinomonas</taxon>
    </lineage>
</organism>
<accession>O21282</accession>
<dbReference type="SUPFAM" id="SSF88946">
    <property type="entry name" value="Sigma2 domain of RNA polymerase sigma factors"/>
    <property type="match status" value="1"/>
</dbReference>
<reference evidence="3" key="1">
    <citation type="journal article" date="1997" name="Nature">
        <title>An ancestral mitochondrial DNA resembling a eubacterial genome in miniature.</title>
        <authorList>
            <person name="Lang B.F."/>
            <person name="Burger G."/>
            <person name="O'Kelly C.J."/>
            <person name="Cedergren R."/>
            <person name="Golding G.B."/>
            <person name="Lemieux C."/>
            <person name="Sankoff D."/>
            <person name="Turmel M."/>
            <person name="Gray M.W."/>
        </authorList>
    </citation>
    <scope>NUCLEOTIDE SEQUENCE</scope>
    <source>
        <strain evidence="3">ATCC50394</strain>
    </source>
</reference>
<dbReference type="Gene3D" id="1.20.120.1810">
    <property type="match status" value="1"/>
</dbReference>
<gene>
    <name evidence="3" type="primary">rpoD</name>
</gene>
<comment type="similarity">
    <text evidence="1">Belongs to the sigma-70 factor family.</text>
</comment>
<dbReference type="RefSeq" id="NP_044794.1">
    <property type="nucleotide sequence ID" value="NC_001823.1"/>
</dbReference>
<dbReference type="GeneID" id="801109"/>
<dbReference type="PANTHER" id="PTHR30603">
    <property type="entry name" value="RNA POLYMERASE SIGMA FACTOR RPO"/>
    <property type="match status" value="1"/>
</dbReference>
<sequence length="532" mass="64724">MYINTEKKLLINIFKRKLKQKFKNKEIRKQYIQKKISIKNNNIKKKNLLLFKEDLQRRKRYKKYSKTNKKLESLLYFEYYEYYYKKINDDLILDKDDFNSIKKEKELFYNYDKTQIIIIKILFENSLSQNFFFPITKDVKRIHKNPTIITKYFLDLKKLEKMFLASNKIKIKDTRLNYLVKNSYLNLFKTVPHDSIYMNYSYIQTPLNILKEYLQLIKIINVIILQINKNIKKKNNLNISLFLYKFYQELKWNYIFINKISRNTQKINIKTLKNSYITFYNLITFIQYYTTKKQRLKKDIFYKQIFIKTFLKQHKIPKINKIKNNSLIKYGLTHIYDMILISILRENIKVTLKNRIIFNYMPYITTISKQYVKIGYQAQFSDLIQEGISGVSDAAEKFQLGRGVRFLTYAYWWMHNYMMKATIKKKKKLRFNEHETPRKELLLKIEKLQTEIDKKKKLFSLNNFDNKINTEIIKLQKIKKILNQKELILYYLFSGIPPYKIHTLEQLANIFSVPYTTIQTTLKKIKKKIAII</sequence>
<dbReference type="GO" id="GO:0003743">
    <property type="term" value="F:translation initiation factor activity"/>
    <property type="evidence" value="ECO:0007669"/>
    <property type="project" value="UniProtKB-KW"/>
</dbReference>
<evidence type="ECO:0000256" key="1">
    <source>
        <dbReference type="ARBA" id="ARBA00007788"/>
    </source>
</evidence>
<keyword evidence="3" id="KW-0496">Mitochondrion</keyword>
<protein>
    <submittedName>
        <fullName evidence="3">Transcription initiation factor sigma</fullName>
    </submittedName>
</protein>